<feature type="compositionally biased region" description="Polar residues" evidence="1">
    <location>
        <begin position="26"/>
        <end position="48"/>
    </location>
</feature>
<feature type="region of interest" description="Disordered" evidence="1">
    <location>
        <begin position="118"/>
        <end position="150"/>
    </location>
</feature>
<evidence type="ECO:0000313" key="2">
    <source>
        <dbReference type="EMBL" id="CAD1820078.1"/>
    </source>
</evidence>
<gene>
    <name evidence="2" type="ORF">CB5_LOCUS3289</name>
</gene>
<dbReference type="PANTHER" id="PTHR34665">
    <property type="entry name" value="DUF3741 DOMAIN-CONTAINING PROTEIN"/>
    <property type="match status" value="1"/>
</dbReference>
<dbReference type="AlphaFoldDB" id="A0A6V7NNF5"/>
<name>A0A6V7NNF5_ANACO</name>
<evidence type="ECO:0000256" key="1">
    <source>
        <dbReference type="SAM" id="MobiDB-lite"/>
    </source>
</evidence>
<dbReference type="EMBL" id="LR862140">
    <property type="protein sequence ID" value="CAD1820078.1"/>
    <property type="molecule type" value="Genomic_DNA"/>
</dbReference>
<accession>A0A6V7NNF5</accession>
<proteinExistence type="predicted"/>
<sequence length="167" mass="18058">MKKSAEEAETGADYLEVLKAAAQAWHAQSGNPKPTSSELRTAGSTGSSAHPRRSCSRFRLEAIRSAATADRNGVVGFYTNSSSSSSVSGTWDFAQSLWDSYEIVAVSKKLEASLAFDADGEADRRPVPPGRAVVVRRSGKRSRESKNSLRNLFHRVSDSKSYNVDGD</sequence>
<dbReference type="PANTHER" id="PTHR34665:SF1">
    <property type="entry name" value="OS02G0595200 PROTEIN"/>
    <property type="match status" value="1"/>
</dbReference>
<organism evidence="2">
    <name type="scientific">Ananas comosus var. bracteatus</name>
    <name type="common">red pineapple</name>
    <dbReference type="NCBI Taxonomy" id="296719"/>
    <lineage>
        <taxon>Eukaryota</taxon>
        <taxon>Viridiplantae</taxon>
        <taxon>Streptophyta</taxon>
        <taxon>Embryophyta</taxon>
        <taxon>Tracheophyta</taxon>
        <taxon>Spermatophyta</taxon>
        <taxon>Magnoliopsida</taxon>
        <taxon>Liliopsida</taxon>
        <taxon>Poales</taxon>
        <taxon>Bromeliaceae</taxon>
        <taxon>Bromelioideae</taxon>
        <taxon>Ananas</taxon>
    </lineage>
</organism>
<feature type="region of interest" description="Disordered" evidence="1">
    <location>
        <begin position="25"/>
        <end position="55"/>
    </location>
</feature>
<protein>
    <submittedName>
        <fullName evidence="2">Uncharacterized protein</fullName>
    </submittedName>
</protein>
<reference evidence="2" key="1">
    <citation type="submission" date="2020-07" db="EMBL/GenBank/DDBJ databases">
        <authorList>
            <person name="Lin J."/>
        </authorList>
    </citation>
    <scope>NUCLEOTIDE SEQUENCE</scope>
</reference>